<sequence>MASPPVRCASMWQCTSHTPGLSATNRTTAHPPTGTPTVFRLGGSTRLSLAASRRGS</sequence>
<dbReference type="AlphaFoldDB" id="A0A0A8YWA3"/>
<evidence type="ECO:0000256" key="1">
    <source>
        <dbReference type="SAM" id="MobiDB-lite"/>
    </source>
</evidence>
<name>A0A0A8YWA3_ARUDO</name>
<organism evidence="2">
    <name type="scientific">Arundo donax</name>
    <name type="common">Giant reed</name>
    <name type="synonym">Donax arundinaceus</name>
    <dbReference type="NCBI Taxonomy" id="35708"/>
    <lineage>
        <taxon>Eukaryota</taxon>
        <taxon>Viridiplantae</taxon>
        <taxon>Streptophyta</taxon>
        <taxon>Embryophyta</taxon>
        <taxon>Tracheophyta</taxon>
        <taxon>Spermatophyta</taxon>
        <taxon>Magnoliopsida</taxon>
        <taxon>Liliopsida</taxon>
        <taxon>Poales</taxon>
        <taxon>Poaceae</taxon>
        <taxon>PACMAD clade</taxon>
        <taxon>Arundinoideae</taxon>
        <taxon>Arundineae</taxon>
        <taxon>Arundo</taxon>
    </lineage>
</organism>
<dbReference type="EMBL" id="GBRH01266476">
    <property type="protein sequence ID" value="JAD31419.1"/>
    <property type="molecule type" value="Transcribed_RNA"/>
</dbReference>
<protein>
    <submittedName>
        <fullName evidence="2">Uncharacterized protein</fullName>
    </submittedName>
</protein>
<accession>A0A0A8YWA3</accession>
<feature type="region of interest" description="Disordered" evidence="1">
    <location>
        <begin position="17"/>
        <end position="41"/>
    </location>
</feature>
<feature type="compositionally biased region" description="Polar residues" evidence="1">
    <location>
        <begin position="17"/>
        <end position="30"/>
    </location>
</feature>
<proteinExistence type="predicted"/>
<reference evidence="2" key="2">
    <citation type="journal article" date="2015" name="Data Brief">
        <title>Shoot transcriptome of the giant reed, Arundo donax.</title>
        <authorList>
            <person name="Barrero R.A."/>
            <person name="Guerrero F.D."/>
            <person name="Moolhuijzen P."/>
            <person name="Goolsby J.A."/>
            <person name="Tidwell J."/>
            <person name="Bellgard S.E."/>
            <person name="Bellgard M.I."/>
        </authorList>
    </citation>
    <scope>NUCLEOTIDE SEQUENCE</scope>
    <source>
        <tissue evidence="2">Shoot tissue taken approximately 20 cm above the soil surface</tissue>
    </source>
</reference>
<evidence type="ECO:0000313" key="2">
    <source>
        <dbReference type="EMBL" id="JAD31419.1"/>
    </source>
</evidence>
<reference evidence="2" key="1">
    <citation type="submission" date="2014-09" db="EMBL/GenBank/DDBJ databases">
        <authorList>
            <person name="Magalhaes I.L.F."/>
            <person name="Oliveira U."/>
            <person name="Santos F.R."/>
            <person name="Vidigal T.H.D.A."/>
            <person name="Brescovit A.D."/>
            <person name="Santos A.J."/>
        </authorList>
    </citation>
    <scope>NUCLEOTIDE SEQUENCE</scope>
    <source>
        <tissue evidence="2">Shoot tissue taken approximately 20 cm above the soil surface</tissue>
    </source>
</reference>